<dbReference type="SUPFAM" id="SSF53613">
    <property type="entry name" value="Ribokinase-like"/>
    <property type="match status" value="2"/>
</dbReference>
<keyword evidence="4" id="KW-1185">Reference proteome</keyword>
<sequence length="409" mass="44162">MDYVTFTLIVDDIVWPDGHTAMACLGGGGPQTAFAIRMWTNQASEVGLAAGVGEDLPQACKDWFNAMRINTQGLERWDGFQTLRAWQVLEADGRRTQVWRTPVGEEVWGMLRPKLRTLPSNYQKARAYHVGVHPSGLDVNFIRELKDSGAEVVSIEPYTHALDVVPRAELEALLTSAHIFSPNEKEAFSLVGPGEPLEVVARLVEAGAQVVCLRRGDKGCVVHRADTGETWDVPAVDMSTTTADEGLESTYRGASDRSTAGSDSVVGSRVGNLDESDVGSDVGASGGDIEASVQAAWASALPPLEKRESLADELDKLDGRSSVDTNSGLGAEMAVRTGRVKDPTGCGNAFCGGFLVGWLEHRDLLTGALYGSVAASFMLEHEGVPPPSAWRNREAFKRVDDLRIRARRL</sequence>
<dbReference type="Gene3D" id="3.40.1190.20">
    <property type="match status" value="2"/>
</dbReference>
<accession>A0A1Y1IFK5</accession>
<feature type="region of interest" description="Disordered" evidence="1">
    <location>
        <begin position="243"/>
        <end position="285"/>
    </location>
</feature>
<dbReference type="PANTHER" id="PTHR47098">
    <property type="entry name" value="PROTEIN MAK32"/>
    <property type="match status" value="1"/>
</dbReference>
<protein>
    <recommendedName>
        <fullName evidence="2">Carbohydrate kinase PfkB domain-containing protein</fullName>
    </recommendedName>
</protein>
<dbReference type="Pfam" id="PF00294">
    <property type="entry name" value="PfkB"/>
    <property type="match status" value="1"/>
</dbReference>
<evidence type="ECO:0000259" key="2">
    <source>
        <dbReference type="Pfam" id="PF00294"/>
    </source>
</evidence>
<dbReference type="OMA" id="YPKETIA"/>
<dbReference type="Proteomes" id="UP000054558">
    <property type="component" value="Unassembled WGS sequence"/>
</dbReference>
<gene>
    <name evidence="3" type="ORF">KFL_005470070</name>
</gene>
<dbReference type="AlphaFoldDB" id="A0A1Y1IFK5"/>
<dbReference type="OrthoDB" id="497927at2759"/>
<dbReference type="PANTHER" id="PTHR47098:SF2">
    <property type="entry name" value="PROTEIN MAK32"/>
    <property type="match status" value="1"/>
</dbReference>
<dbReference type="STRING" id="105231.A0A1Y1IFK5"/>
<organism evidence="3 4">
    <name type="scientific">Klebsormidium nitens</name>
    <name type="common">Green alga</name>
    <name type="synonym">Ulothrix nitens</name>
    <dbReference type="NCBI Taxonomy" id="105231"/>
    <lineage>
        <taxon>Eukaryota</taxon>
        <taxon>Viridiplantae</taxon>
        <taxon>Streptophyta</taxon>
        <taxon>Klebsormidiophyceae</taxon>
        <taxon>Klebsormidiales</taxon>
        <taxon>Klebsormidiaceae</taxon>
        <taxon>Klebsormidium</taxon>
    </lineage>
</organism>
<dbReference type="EMBL" id="DF237496">
    <property type="protein sequence ID" value="GAQ89655.1"/>
    <property type="molecule type" value="Genomic_DNA"/>
</dbReference>
<dbReference type="InterPro" id="IPR011611">
    <property type="entry name" value="PfkB_dom"/>
</dbReference>
<evidence type="ECO:0000256" key="1">
    <source>
        <dbReference type="SAM" id="MobiDB-lite"/>
    </source>
</evidence>
<evidence type="ECO:0000313" key="3">
    <source>
        <dbReference type="EMBL" id="GAQ89655.1"/>
    </source>
</evidence>
<reference evidence="3 4" key="1">
    <citation type="journal article" date="2014" name="Nat. Commun.">
        <title>Klebsormidium flaccidum genome reveals primary factors for plant terrestrial adaptation.</title>
        <authorList>
            <person name="Hori K."/>
            <person name="Maruyama F."/>
            <person name="Fujisawa T."/>
            <person name="Togashi T."/>
            <person name="Yamamoto N."/>
            <person name="Seo M."/>
            <person name="Sato S."/>
            <person name="Yamada T."/>
            <person name="Mori H."/>
            <person name="Tajima N."/>
            <person name="Moriyama T."/>
            <person name="Ikeuchi M."/>
            <person name="Watanabe M."/>
            <person name="Wada H."/>
            <person name="Kobayashi K."/>
            <person name="Saito M."/>
            <person name="Masuda T."/>
            <person name="Sasaki-Sekimoto Y."/>
            <person name="Mashiguchi K."/>
            <person name="Awai K."/>
            <person name="Shimojima M."/>
            <person name="Masuda S."/>
            <person name="Iwai M."/>
            <person name="Nobusawa T."/>
            <person name="Narise T."/>
            <person name="Kondo S."/>
            <person name="Saito H."/>
            <person name="Sato R."/>
            <person name="Murakawa M."/>
            <person name="Ihara Y."/>
            <person name="Oshima-Yamada Y."/>
            <person name="Ohtaka K."/>
            <person name="Satoh M."/>
            <person name="Sonobe K."/>
            <person name="Ishii M."/>
            <person name="Ohtani R."/>
            <person name="Kanamori-Sato M."/>
            <person name="Honoki R."/>
            <person name="Miyazaki D."/>
            <person name="Mochizuki H."/>
            <person name="Umetsu J."/>
            <person name="Higashi K."/>
            <person name="Shibata D."/>
            <person name="Kamiya Y."/>
            <person name="Sato N."/>
            <person name="Nakamura Y."/>
            <person name="Tabata S."/>
            <person name="Ida S."/>
            <person name="Kurokawa K."/>
            <person name="Ohta H."/>
        </authorList>
    </citation>
    <scope>NUCLEOTIDE SEQUENCE [LARGE SCALE GENOMIC DNA]</scope>
    <source>
        <strain evidence="3 4">NIES-2285</strain>
    </source>
</reference>
<dbReference type="InterPro" id="IPR029056">
    <property type="entry name" value="Ribokinase-like"/>
</dbReference>
<evidence type="ECO:0000313" key="4">
    <source>
        <dbReference type="Proteomes" id="UP000054558"/>
    </source>
</evidence>
<feature type="domain" description="Carbohydrate kinase PfkB" evidence="2">
    <location>
        <begin position="31"/>
        <end position="237"/>
    </location>
</feature>
<name>A0A1Y1IFK5_KLENI</name>
<proteinExistence type="predicted"/>